<dbReference type="EMBL" id="JACXIZ010000022">
    <property type="protein sequence ID" value="MBD2846329.1"/>
    <property type="molecule type" value="Genomic_DNA"/>
</dbReference>
<evidence type="ECO:0000313" key="9">
    <source>
        <dbReference type="EMBL" id="MBD2846329.1"/>
    </source>
</evidence>
<feature type="transmembrane region" description="Helical" evidence="7">
    <location>
        <begin position="84"/>
        <end position="108"/>
    </location>
</feature>
<comment type="subcellular location">
    <subcellularLocation>
        <location evidence="1 7">Cell membrane</location>
        <topology evidence="1 7">Multi-pass membrane protein</topology>
    </subcellularLocation>
</comment>
<dbReference type="InterPro" id="IPR035906">
    <property type="entry name" value="MetI-like_sf"/>
</dbReference>
<evidence type="ECO:0000256" key="6">
    <source>
        <dbReference type="ARBA" id="ARBA00023136"/>
    </source>
</evidence>
<evidence type="ECO:0000256" key="2">
    <source>
        <dbReference type="ARBA" id="ARBA00022448"/>
    </source>
</evidence>
<dbReference type="GO" id="GO:0005886">
    <property type="term" value="C:plasma membrane"/>
    <property type="evidence" value="ECO:0007669"/>
    <property type="project" value="UniProtKB-SubCell"/>
</dbReference>
<dbReference type="PANTHER" id="PTHR43227:SF11">
    <property type="entry name" value="BLL4140 PROTEIN"/>
    <property type="match status" value="1"/>
</dbReference>
<evidence type="ECO:0000256" key="5">
    <source>
        <dbReference type="ARBA" id="ARBA00022989"/>
    </source>
</evidence>
<sequence length="311" mass="34957">MQTGGRRRSKKHTSLRKNGQLIAMTLPAILKIFVFAYLPMAGIILAFKDYVPVKGMFGSPWNGFENFAFFFQSADAWRILRNTIGLNALLIAAELLAGVLFALLLYEIASKKLLKAYQSVMFFPYFFSWVLVGLMMTTLLGPSTGMLTTLIRKLTGHEVSFYSEPWYWLIILPLVAVWKGTGFSSLIYYSALMSIDKELFEAAEIDGATRVQSIRHISVPFLIPMMVMLTILAIGNILRADFGLFYFVPRNISALFPVTDVLDTYVFRALTVNGDFAMSAAVGVFQSVVGFFMILGTNWLAKRVNRDYGLF</sequence>
<dbReference type="Gene3D" id="1.10.3720.10">
    <property type="entry name" value="MetI-like"/>
    <property type="match status" value="1"/>
</dbReference>
<dbReference type="PROSITE" id="PS50928">
    <property type="entry name" value="ABC_TM1"/>
    <property type="match status" value="1"/>
</dbReference>
<keyword evidence="6 7" id="KW-0472">Membrane</keyword>
<evidence type="ECO:0000313" key="10">
    <source>
        <dbReference type="Proteomes" id="UP000621560"/>
    </source>
</evidence>
<dbReference type="AlphaFoldDB" id="A0A927GS44"/>
<keyword evidence="2 7" id="KW-0813">Transport</keyword>
<dbReference type="SUPFAM" id="SSF161098">
    <property type="entry name" value="MetI-like"/>
    <property type="match status" value="1"/>
</dbReference>
<dbReference type="Pfam" id="PF00528">
    <property type="entry name" value="BPD_transp_1"/>
    <property type="match status" value="1"/>
</dbReference>
<gene>
    <name evidence="9" type="ORF">IDH44_14085</name>
</gene>
<comment type="caution">
    <text evidence="9">The sequence shown here is derived from an EMBL/GenBank/DDBJ whole genome shotgun (WGS) entry which is preliminary data.</text>
</comment>
<keyword evidence="4 7" id="KW-0812">Transmembrane</keyword>
<dbReference type="PANTHER" id="PTHR43227">
    <property type="entry name" value="BLL4140 PROTEIN"/>
    <property type="match status" value="1"/>
</dbReference>
<dbReference type="GO" id="GO:0055085">
    <property type="term" value="P:transmembrane transport"/>
    <property type="evidence" value="ECO:0007669"/>
    <property type="project" value="InterPro"/>
</dbReference>
<evidence type="ECO:0000256" key="3">
    <source>
        <dbReference type="ARBA" id="ARBA00022475"/>
    </source>
</evidence>
<name>A0A927GS44_9BACL</name>
<feature type="domain" description="ABC transmembrane type-1" evidence="8">
    <location>
        <begin position="80"/>
        <end position="297"/>
    </location>
</feature>
<keyword evidence="5 7" id="KW-1133">Transmembrane helix</keyword>
<feature type="transmembrane region" description="Helical" evidence="7">
    <location>
        <begin position="166"/>
        <end position="189"/>
    </location>
</feature>
<dbReference type="Proteomes" id="UP000621560">
    <property type="component" value="Unassembled WGS sequence"/>
</dbReference>
<dbReference type="InterPro" id="IPR000515">
    <property type="entry name" value="MetI-like"/>
</dbReference>
<feature type="transmembrane region" description="Helical" evidence="7">
    <location>
        <begin position="276"/>
        <end position="301"/>
    </location>
</feature>
<feature type="transmembrane region" description="Helical" evidence="7">
    <location>
        <begin position="219"/>
        <end position="238"/>
    </location>
</feature>
<feature type="transmembrane region" description="Helical" evidence="7">
    <location>
        <begin position="120"/>
        <end position="140"/>
    </location>
</feature>
<dbReference type="InterPro" id="IPR050809">
    <property type="entry name" value="UgpAE/MalFG_permease"/>
</dbReference>
<feature type="transmembrane region" description="Helical" evidence="7">
    <location>
        <begin position="21"/>
        <end position="47"/>
    </location>
</feature>
<protein>
    <submittedName>
        <fullName evidence="9">Sugar ABC transporter permease</fullName>
    </submittedName>
</protein>
<evidence type="ECO:0000256" key="1">
    <source>
        <dbReference type="ARBA" id="ARBA00004651"/>
    </source>
</evidence>
<reference evidence="9" key="1">
    <citation type="submission" date="2020-09" db="EMBL/GenBank/DDBJ databases">
        <title>A novel bacterium of genus Paenibacillus, isolated from South China Sea.</title>
        <authorList>
            <person name="Huang H."/>
            <person name="Mo K."/>
            <person name="Hu Y."/>
        </authorList>
    </citation>
    <scope>NUCLEOTIDE SEQUENCE</scope>
    <source>
        <strain evidence="9">IB182496</strain>
    </source>
</reference>
<evidence type="ECO:0000256" key="4">
    <source>
        <dbReference type="ARBA" id="ARBA00022692"/>
    </source>
</evidence>
<keyword evidence="3" id="KW-1003">Cell membrane</keyword>
<evidence type="ECO:0000259" key="8">
    <source>
        <dbReference type="PROSITE" id="PS50928"/>
    </source>
</evidence>
<proteinExistence type="inferred from homology"/>
<keyword evidence="10" id="KW-1185">Reference proteome</keyword>
<accession>A0A927GS44</accession>
<dbReference type="CDD" id="cd06261">
    <property type="entry name" value="TM_PBP2"/>
    <property type="match status" value="1"/>
</dbReference>
<comment type="similarity">
    <text evidence="7">Belongs to the binding-protein-dependent transport system permease family.</text>
</comment>
<evidence type="ECO:0000256" key="7">
    <source>
        <dbReference type="RuleBase" id="RU363032"/>
    </source>
</evidence>
<organism evidence="9 10">
    <name type="scientific">Paenibacillus sabuli</name>
    <dbReference type="NCBI Taxonomy" id="2772509"/>
    <lineage>
        <taxon>Bacteria</taxon>
        <taxon>Bacillati</taxon>
        <taxon>Bacillota</taxon>
        <taxon>Bacilli</taxon>
        <taxon>Bacillales</taxon>
        <taxon>Paenibacillaceae</taxon>
        <taxon>Paenibacillus</taxon>
    </lineage>
</organism>